<evidence type="ECO:0000256" key="3">
    <source>
        <dbReference type="ARBA" id="ARBA00022679"/>
    </source>
</evidence>
<evidence type="ECO:0000256" key="8">
    <source>
        <dbReference type="SAM" id="MobiDB-lite"/>
    </source>
</evidence>
<dbReference type="InterPro" id="IPR018584">
    <property type="entry name" value="GT87"/>
</dbReference>
<keyword evidence="4 9" id="KW-0812">Transmembrane</keyword>
<gene>
    <name evidence="10" type="ORF">G7Y29_04535</name>
</gene>
<accession>A0A7T0PGV2</accession>
<organism evidence="10 11">
    <name type="scientific">Corynebacterium qintianiae</name>
    <dbReference type="NCBI Taxonomy" id="2709392"/>
    <lineage>
        <taxon>Bacteria</taxon>
        <taxon>Bacillati</taxon>
        <taxon>Actinomycetota</taxon>
        <taxon>Actinomycetes</taxon>
        <taxon>Mycobacteriales</taxon>
        <taxon>Corynebacteriaceae</taxon>
        <taxon>Corynebacterium</taxon>
    </lineage>
</organism>
<feature type="region of interest" description="Disordered" evidence="8">
    <location>
        <begin position="387"/>
        <end position="422"/>
    </location>
</feature>
<evidence type="ECO:0000256" key="9">
    <source>
        <dbReference type="SAM" id="Phobius"/>
    </source>
</evidence>
<protein>
    <submittedName>
        <fullName evidence="10">DUF2029 domain-containing protein</fullName>
    </submittedName>
</protein>
<comment type="subcellular location">
    <subcellularLocation>
        <location evidence="1">Cell membrane</location>
        <topology evidence="1">Multi-pass membrane protein</topology>
    </subcellularLocation>
</comment>
<sequence>MLATDFPVDVIIYREGARAFLEGRPVYSEPMHAADVALPFIYPPFGALVLSPLAMASGLSDDAAGNVMIGLSSALLFACLWFVLRALTNDKLGRRTLLAATSVVWAAGVCMEPMRLNAMFAQINVVIMALVVFDLVPRKRWLPQGTLIGIAAAIKITPVAMLLFFLLRKDFRAIVVAGVSGLAATVVAALLRWDATVEFFGVTLFSMGTSSEFGVDTTYQSNSSLKGMVMRFYPSAESLEAHSLGSNLIWFALVLATVGLGAWLMAALIRRRMLIDAALVNAVVMLLISPVSWSHHWVWLALILPVAAWRCATVLRWPPLLTGVVTLWTALVLTRPPKWWFGDSIAVHELALWQKFLVSDFVWLGIALMGAWALALRGVPAEPRLREGIDAGAEPPQEGGRGDAEDGKDPRRSQGSASPATS</sequence>
<evidence type="ECO:0000313" key="11">
    <source>
        <dbReference type="Proteomes" id="UP000594586"/>
    </source>
</evidence>
<feature type="transmembrane region" description="Helical" evidence="9">
    <location>
        <begin position="118"/>
        <end position="136"/>
    </location>
</feature>
<comment type="similarity">
    <text evidence="7">Belongs to the glycosyltransferase 87 family.</text>
</comment>
<name>A0A7T0PGV2_9CORY</name>
<keyword evidence="6 9" id="KW-0472">Membrane</keyword>
<feature type="transmembrane region" description="Helical" evidence="9">
    <location>
        <begin position="148"/>
        <end position="167"/>
    </location>
</feature>
<dbReference type="AlphaFoldDB" id="A0A7T0PGV2"/>
<evidence type="ECO:0000256" key="4">
    <source>
        <dbReference type="ARBA" id="ARBA00022692"/>
    </source>
</evidence>
<dbReference type="Proteomes" id="UP000594586">
    <property type="component" value="Chromosome"/>
</dbReference>
<feature type="transmembrane region" description="Helical" evidence="9">
    <location>
        <begin position="273"/>
        <end position="291"/>
    </location>
</feature>
<evidence type="ECO:0000256" key="5">
    <source>
        <dbReference type="ARBA" id="ARBA00022989"/>
    </source>
</evidence>
<feature type="transmembrane region" description="Helical" evidence="9">
    <location>
        <begin position="67"/>
        <end position="86"/>
    </location>
</feature>
<dbReference type="GO" id="GO:0005886">
    <property type="term" value="C:plasma membrane"/>
    <property type="evidence" value="ECO:0007669"/>
    <property type="project" value="UniProtKB-SubCell"/>
</dbReference>
<dbReference type="Pfam" id="PF09594">
    <property type="entry name" value="GT87"/>
    <property type="match status" value="1"/>
</dbReference>
<evidence type="ECO:0000313" key="10">
    <source>
        <dbReference type="EMBL" id="QPK84272.1"/>
    </source>
</evidence>
<keyword evidence="3" id="KW-0808">Transferase</keyword>
<evidence type="ECO:0000256" key="2">
    <source>
        <dbReference type="ARBA" id="ARBA00022475"/>
    </source>
</evidence>
<dbReference type="GO" id="GO:0016758">
    <property type="term" value="F:hexosyltransferase activity"/>
    <property type="evidence" value="ECO:0007669"/>
    <property type="project" value="InterPro"/>
</dbReference>
<keyword evidence="5 9" id="KW-1133">Transmembrane helix</keyword>
<dbReference type="EMBL" id="CP064955">
    <property type="protein sequence ID" value="QPK84272.1"/>
    <property type="molecule type" value="Genomic_DNA"/>
</dbReference>
<keyword evidence="2" id="KW-1003">Cell membrane</keyword>
<evidence type="ECO:0000256" key="6">
    <source>
        <dbReference type="ARBA" id="ARBA00023136"/>
    </source>
</evidence>
<proteinExistence type="inferred from homology"/>
<evidence type="ECO:0000256" key="7">
    <source>
        <dbReference type="ARBA" id="ARBA00024033"/>
    </source>
</evidence>
<keyword evidence="11" id="KW-1185">Reference proteome</keyword>
<reference evidence="10 11" key="1">
    <citation type="submission" date="2020-11" db="EMBL/GenBank/DDBJ databases">
        <title>Corynebacterium sp. MC1420.</title>
        <authorList>
            <person name="Zhou J."/>
        </authorList>
    </citation>
    <scope>NUCLEOTIDE SEQUENCE [LARGE SCALE GENOMIC DNA]</scope>
    <source>
        <strain evidence="10 11">MC1420</strain>
    </source>
</reference>
<feature type="transmembrane region" description="Helical" evidence="9">
    <location>
        <begin position="356"/>
        <end position="376"/>
    </location>
</feature>
<feature type="compositionally biased region" description="Polar residues" evidence="8">
    <location>
        <begin position="413"/>
        <end position="422"/>
    </location>
</feature>
<dbReference type="KEGG" id="cqn:G7Y29_04535"/>
<feature type="transmembrane region" description="Helical" evidence="9">
    <location>
        <begin position="248"/>
        <end position="266"/>
    </location>
</feature>
<feature type="compositionally biased region" description="Basic and acidic residues" evidence="8">
    <location>
        <begin position="400"/>
        <end position="412"/>
    </location>
</feature>
<feature type="transmembrane region" description="Helical" evidence="9">
    <location>
        <begin position="174"/>
        <end position="193"/>
    </location>
</feature>
<evidence type="ECO:0000256" key="1">
    <source>
        <dbReference type="ARBA" id="ARBA00004651"/>
    </source>
</evidence>